<dbReference type="InterPro" id="IPR013215">
    <property type="entry name" value="Cbl-indep_Met_Synth_N"/>
</dbReference>
<accession>A0A5B7WQ98</accession>
<organism evidence="17 18">
    <name type="scientific">Glutamicibacter creatinolyticus</name>
    <dbReference type="NCBI Taxonomy" id="162496"/>
    <lineage>
        <taxon>Bacteria</taxon>
        <taxon>Bacillati</taxon>
        <taxon>Actinomycetota</taxon>
        <taxon>Actinomycetes</taxon>
        <taxon>Micrococcales</taxon>
        <taxon>Micrococcaceae</taxon>
        <taxon>Glutamicibacter</taxon>
    </lineage>
</organism>
<dbReference type="NCBIfam" id="NF003556">
    <property type="entry name" value="PRK05222.1"/>
    <property type="match status" value="1"/>
</dbReference>
<comment type="pathway">
    <text evidence="2">Amino-acid biosynthesis; L-methionine biosynthesis via de novo pathway; L-methionine from L-homocysteine (MetE route): step 1/1.</text>
</comment>
<keyword evidence="9" id="KW-0677">Repeat</keyword>
<dbReference type="UniPathway" id="UPA00051">
    <property type="reaction ID" value="UER00082"/>
</dbReference>
<dbReference type="PANTHER" id="PTHR30519">
    <property type="entry name" value="5-METHYLTETRAHYDROPTEROYLTRIGLUTAMATE--HOMOCYSTEINE METHYLTRANSFERASE"/>
    <property type="match status" value="1"/>
</dbReference>
<evidence type="ECO:0000313" key="18">
    <source>
        <dbReference type="Proteomes" id="UP000307000"/>
    </source>
</evidence>
<evidence type="ECO:0000259" key="16">
    <source>
        <dbReference type="Pfam" id="PF08267"/>
    </source>
</evidence>
<dbReference type="GO" id="GO:0003871">
    <property type="term" value="F:5-methyltetrahydropteroyltriglutamate-homocysteine S-methyltransferase activity"/>
    <property type="evidence" value="ECO:0007669"/>
    <property type="project" value="UniProtKB-EC"/>
</dbReference>
<dbReference type="RefSeq" id="WP_138925692.1">
    <property type="nucleotide sequence ID" value="NZ_CP034412.1"/>
</dbReference>
<dbReference type="CDD" id="cd03311">
    <property type="entry name" value="CIMS_C_terminal_like"/>
    <property type="match status" value="1"/>
</dbReference>
<feature type="binding site" evidence="12">
    <location>
        <position position="624"/>
    </location>
    <ligand>
        <name>L-methionine</name>
        <dbReference type="ChEBI" id="CHEBI:57844"/>
    </ligand>
</feature>
<feature type="domain" description="Cobalamin-independent methionine synthase MetE C-terminal/archaeal" evidence="15">
    <location>
        <begin position="451"/>
        <end position="773"/>
    </location>
</feature>
<dbReference type="EC" id="2.1.1.14" evidence="4"/>
<dbReference type="InterPro" id="IPR038071">
    <property type="entry name" value="UROD/MetE-like_sf"/>
</dbReference>
<feature type="binding site" evidence="12">
    <location>
        <position position="509"/>
    </location>
    <ligand>
        <name>L-methionine</name>
        <dbReference type="ChEBI" id="CHEBI:57844"/>
    </ligand>
</feature>
<keyword evidence="11" id="KW-0486">Methionine biosynthesis</keyword>
<comment type="function">
    <text evidence="1">Catalyzes the transfer of a methyl group from 5-methyltetrahydrofolate to homocysteine resulting in methionine formation.</text>
</comment>
<feature type="binding site" evidence="12">
    <location>
        <begin position="456"/>
        <end position="458"/>
    </location>
    <ligand>
        <name>L-methionine</name>
        <dbReference type="ChEBI" id="CHEBI:57844"/>
    </ligand>
</feature>
<sequence length="783" mass="83875">MSKQHFPQASILGYPRIGRRRELKKALEAHWAGTLTEQQLHERAFAVQQQNLERLVQLGLDPANGSLPGDHAYYDQVLDTLVALGAVPSRFAEVLSAPLSTADAFTLARGDAQRAPLEMTKWFDTNYHYLVPELGERTTLRANPAGLLENFTAHARAGHTIRPTLVGPISFLLLAKAEEGAARSGFTPLHRIDELVEVYAQLLAELAAAGVGWVQLDEPALVTEAGARHAVPGGLAERVYRQLSSGPRPALLVTTGYGTAGQLTRPGEGLGVLARAGVDAVQVDLVRGVAPQPEFLGQLQGTTVVAGIVDARNVWRNHLGASLIALRALRQAVTAAGGRLAVGTATSLLHVPHDVALEGNLPEGLADWLAFADQKVSEVLTLATGLEHGEDAIARELVATERALAARAAYPGTTVPAVRERLAGLGEQDLQRPDEQQRAAAQRAGLQLPLLPTTTIGSFPQTAEVRAARAAHAAGTLDDQGYRRFVEQEIARVIALQEELGLDVLVHGEAERNDMVQYFAENLDGFAVTEHGWVQSYGSRATRPSILFGDVTRPAAFTVPWISHAASLTGKPVKGMLTGPVTILAWSFVRDDVPLQTSARQVALALRDEIQDLQQAGIRIIQVDEPALRELLPLRAAAQPEYLRWSVDAFRLATGGAAAGTQIHTHLCYSEFGEVIGAIDALGADVTSIEAARSAMEVTADLKSFGYRRGIGPGVYDIHSPRVPSQQEIAELIGTALDSVDRQALWVNPDCGLKTRGYAETTASLANLVAAARQVRADQLAAI</sequence>
<dbReference type="PIRSF" id="PIRSF000382">
    <property type="entry name" value="MeTrfase_B12_ind"/>
    <property type="match status" value="1"/>
</dbReference>
<dbReference type="AlphaFoldDB" id="A0A5B7WQ98"/>
<feature type="binding site" evidence="12">
    <location>
        <position position="126"/>
    </location>
    <ligand>
        <name>5-methyltetrahydropteroyltri-L-glutamate</name>
        <dbReference type="ChEBI" id="CHEBI:58207"/>
    </ligand>
</feature>
<feature type="binding site" evidence="13">
    <location>
        <position position="666"/>
    </location>
    <ligand>
        <name>Zn(2+)</name>
        <dbReference type="ChEBI" id="CHEBI:29105"/>
        <label>1</label>
        <note>catalytic</note>
    </ligand>
</feature>
<comment type="cofactor">
    <cofactor evidence="13">
        <name>Zn(2+)</name>
        <dbReference type="ChEBI" id="CHEBI:29105"/>
    </cofactor>
    <text evidence="13">Binds 2 Zn(2+) ions per subunit.</text>
</comment>
<dbReference type="GO" id="GO:0008270">
    <property type="term" value="F:zinc ion binding"/>
    <property type="evidence" value="ECO:0007669"/>
    <property type="project" value="InterPro"/>
</dbReference>
<evidence type="ECO:0000256" key="3">
    <source>
        <dbReference type="ARBA" id="ARBA00009553"/>
    </source>
</evidence>
<feature type="binding site" evidence="13">
    <location>
        <position position="751"/>
    </location>
    <ligand>
        <name>Zn(2+)</name>
        <dbReference type="ChEBI" id="CHEBI:29105"/>
        <label>1</label>
        <note>catalytic</note>
    </ligand>
</feature>
<dbReference type="InterPro" id="IPR006276">
    <property type="entry name" value="Cobalamin-indep_Met_synthase"/>
</dbReference>
<feature type="domain" description="Cobalamin-independent methionine synthase MetE N-terminal" evidence="16">
    <location>
        <begin position="9"/>
        <end position="332"/>
    </location>
</feature>
<comment type="similarity">
    <text evidence="3">Belongs to the vitamin-B12 independent methionine synthase family.</text>
</comment>
<evidence type="ECO:0000256" key="7">
    <source>
        <dbReference type="ARBA" id="ARBA00022679"/>
    </source>
</evidence>
<dbReference type="InterPro" id="IPR002629">
    <property type="entry name" value="Met_Synth_C/arc"/>
</dbReference>
<dbReference type="Gene3D" id="3.20.20.210">
    <property type="match status" value="2"/>
</dbReference>
<evidence type="ECO:0000256" key="6">
    <source>
        <dbReference type="ARBA" id="ARBA00022605"/>
    </source>
</evidence>
<evidence type="ECO:0000256" key="11">
    <source>
        <dbReference type="ARBA" id="ARBA00023167"/>
    </source>
</evidence>
<dbReference type="SUPFAM" id="SSF51726">
    <property type="entry name" value="UROD/MetE-like"/>
    <property type="match status" value="2"/>
</dbReference>
<evidence type="ECO:0000313" key="17">
    <source>
        <dbReference type="EMBL" id="QCY46306.1"/>
    </source>
</evidence>
<dbReference type="KEGG" id="gcr:GcLGCM259_0541"/>
<evidence type="ECO:0000256" key="2">
    <source>
        <dbReference type="ARBA" id="ARBA00004681"/>
    </source>
</evidence>
<evidence type="ECO:0000256" key="14">
    <source>
        <dbReference type="PIRSR" id="PIRSR000382-3"/>
    </source>
</evidence>
<dbReference type="Pfam" id="PF08267">
    <property type="entry name" value="Meth_synt_1"/>
    <property type="match status" value="1"/>
</dbReference>
<feature type="binding site" evidence="12">
    <location>
        <position position="586"/>
    </location>
    <ligand>
        <name>5-methyltetrahydropteroyltri-L-glutamate</name>
        <dbReference type="ChEBI" id="CHEBI:58207"/>
    </ligand>
</feature>
<proteinExistence type="inferred from homology"/>
<feature type="active site" description="Proton donor" evidence="14">
    <location>
        <position position="719"/>
    </location>
</feature>
<keyword evidence="10 13" id="KW-0862">Zinc</keyword>
<feature type="binding site" evidence="13">
    <location>
        <position position="668"/>
    </location>
    <ligand>
        <name>Zn(2+)</name>
        <dbReference type="ChEBI" id="CHEBI:29105"/>
        <label>1</label>
        <note>catalytic</note>
    </ligand>
</feature>
<evidence type="ECO:0000256" key="1">
    <source>
        <dbReference type="ARBA" id="ARBA00002777"/>
    </source>
</evidence>
<evidence type="ECO:0000256" key="8">
    <source>
        <dbReference type="ARBA" id="ARBA00022723"/>
    </source>
</evidence>
<keyword evidence="18" id="KW-1185">Reference proteome</keyword>
<evidence type="ECO:0000256" key="13">
    <source>
        <dbReference type="PIRSR" id="PIRSR000382-2"/>
    </source>
</evidence>
<dbReference type="GO" id="GO:0032259">
    <property type="term" value="P:methylation"/>
    <property type="evidence" value="ECO:0007669"/>
    <property type="project" value="UniProtKB-KW"/>
</dbReference>
<evidence type="ECO:0000259" key="15">
    <source>
        <dbReference type="Pfam" id="PF01717"/>
    </source>
</evidence>
<dbReference type="GO" id="GO:0009086">
    <property type="term" value="P:methionine biosynthetic process"/>
    <property type="evidence" value="ECO:0007669"/>
    <property type="project" value="UniProtKB-KW"/>
</dbReference>
<evidence type="ECO:0000256" key="9">
    <source>
        <dbReference type="ARBA" id="ARBA00022737"/>
    </source>
</evidence>
<dbReference type="Proteomes" id="UP000307000">
    <property type="component" value="Chromosome"/>
</dbReference>
<dbReference type="EMBL" id="CP034412">
    <property type="protein sequence ID" value="QCY46306.1"/>
    <property type="molecule type" value="Genomic_DNA"/>
</dbReference>
<evidence type="ECO:0000256" key="5">
    <source>
        <dbReference type="ARBA" id="ARBA00022603"/>
    </source>
</evidence>
<keyword evidence="7 17" id="KW-0808">Transferase</keyword>
<feature type="binding site" evidence="12">
    <location>
        <begin position="456"/>
        <end position="458"/>
    </location>
    <ligand>
        <name>L-homocysteine</name>
        <dbReference type="ChEBI" id="CHEBI:58199"/>
    </ligand>
</feature>
<dbReference type="Pfam" id="PF01717">
    <property type="entry name" value="Meth_synt_2"/>
    <property type="match status" value="1"/>
</dbReference>
<evidence type="ECO:0000256" key="10">
    <source>
        <dbReference type="ARBA" id="ARBA00022833"/>
    </source>
</evidence>
<keyword evidence="6" id="KW-0028">Amino-acid biosynthesis</keyword>
<protein>
    <recommendedName>
        <fullName evidence="4">5-methyltetrahydropteroyltriglutamate--homocysteine S-methyltransferase</fullName>
        <ecNumber evidence="4">2.1.1.14</ecNumber>
    </recommendedName>
</protein>
<name>A0A5B7WQ98_9MICC</name>
<gene>
    <name evidence="17" type="primary">metE</name>
    <name evidence="17" type="ORF">GcLGCM259_0541</name>
</gene>
<reference evidence="17 18" key="1">
    <citation type="submission" date="2018-12" db="EMBL/GenBank/DDBJ databases">
        <title>Complete Genome Sequence of Glutamicibacter creatinolyticus strain LGCM259,isolated from an abscess of a 12-year-old mare in Italy.</title>
        <authorList>
            <person name="Santos R.G."/>
            <person name="Silva A.L."/>
            <person name="Seyffert N."/>
            <person name="Castro T.L.P."/>
            <person name="Attili A.R."/>
            <person name="Rifici C."/>
            <person name="Mazzullo G."/>
            <person name="Brenig B."/>
            <person name="Venanzi F."/>
            <person name="Azevedo V."/>
        </authorList>
    </citation>
    <scope>NUCLEOTIDE SEQUENCE [LARGE SCALE GENOMIC DNA]</scope>
    <source>
        <strain evidence="17 18">LGCM 259</strain>
    </source>
</reference>
<feature type="binding site" evidence="12">
    <location>
        <position position="24"/>
    </location>
    <ligand>
        <name>5-methyltetrahydropteroyltri-L-glutamate</name>
        <dbReference type="ChEBI" id="CHEBI:58207"/>
    </ligand>
</feature>
<keyword evidence="5 17" id="KW-0489">Methyltransferase</keyword>
<evidence type="ECO:0000256" key="12">
    <source>
        <dbReference type="PIRSR" id="PIRSR000382-1"/>
    </source>
</evidence>
<feature type="binding site" evidence="13">
    <location>
        <position position="690"/>
    </location>
    <ligand>
        <name>Zn(2+)</name>
        <dbReference type="ChEBI" id="CHEBI:29105"/>
        <label>1</label>
        <note>catalytic</note>
    </ligand>
</feature>
<evidence type="ECO:0000256" key="4">
    <source>
        <dbReference type="ARBA" id="ARBA00012034"/>
    </source>
</evidence>
<feature type="binding site" evidence="12">
    <location>
        <position position="624"/>
    </location>
    <ligand>
        <name>L-homocysteine</name>
        <dbReference type="ChEBI" id="CHEBI:58199"/>
    </ligand>
</feature>
<keyword evidence="8 13" id="KW-0479">Metal-binding</keyword>